<gene>
    <name evidence="2" type="ORF">PCL_03329</name>
</gene>
<protein>
    <submittedName>
        <fullName evidence="2">Uncharacterized protein</fullName>
    </submittedName>
</protein>
<evidence type="ECO:0000256" key="1">
    <source>
        <dbReference type="SAM" id="MobiDB-lite"/>
    </source>
</evidence>
<dbReference type="Proteomes" id="UP000245956">
    <property type="component" value="Unassembled WGS sequence"/>
</dbReference>
<feature type="compositionally biased region" description="Basic and acidic residues" evidence="1">
    <location>
        <begin position="127"/>
        <end position="138"/>
    </location>
</feature>
<dbReference type="EMBL" id="LCWV01000001">
    <property type="protein sequence ID" value="PWI76135.1"/>
    <property type="molecule type" value="Genomic_DNA"/>
</dbReference>
<dbReference type="AlphaFoldDB" id="A0A2U3ENQ0"/>
<feature type="compositionally biased region" description="Basic and acidic residues" evidence="1">
    <location>
        <begin position="58"/>
        <end position="73"/>
    </location>
</feature>
<comment type="caution">
    <text evidence="2">The sequence shown here is derived from an EMBL/GenBank/DDBJ whole genome shotgun (WGS) entry which is preliminary data.</text>
</comment>
<accession>A0A2U3ENQ0</accession>
<evidence type="ECO:0000313" key="3">
    <source>
        <dbReference type="Proteomes" id="UP000245956"/>
    </source>
</evidence>
<feature type="region of interest" description="Disordered" evidence="1">
    <location>
        <begin position="51"/>
        <end position="91"/>
    </location>
</feature>
<organism evidence="2 3">
    <name type="scientific">Purpureocillium lilacinum</name>
    <name type="common">Paecilomyces lilacinus</name>
    <dbReference type="NCBI Taxonomy" id="33203"/>
    <lineage>
        <taxon>Eukaryota</taxon>
        <taxon>Fungi</taxon>
        <taxon>Dikarya</taxon>
        <taxon>Ascomycota</taxon>
        <taxon>Pezizomycotina</taxon>
        <taxon>Sordariomycetes</taxon>
        <taxon>Hypocreomycetidae</taxon>
        <taxon>Hypocreales</taxon>
        <taxon>Ophiocordycipitaceae</taxon>
        <taxon>Purpureocillium</taxon>
    </lineage>
</organism>
<name>A0A2U3ENQ0_PURLI</name>
<feature type="region of interest" description="Disordered" evidence="1">
    <location>
        <begin position="127"/>
        <end position="156"/>
    </location>
</feature>
<reference evidence="2 3" key="1">
    <citation type="journal article" date="2016" name="Front. Microbiol.">
        <title>Genome and transcriptome sequences reveal the specific parasitism of the nematophagous Purpureocillium lilacinum 36-1.</title>
        <authorList>
            <person name="Xie J."/>
            <person name="Li S."/>
            <person name="Mo C."/>
            <person name="Xiao X."/>
            <person name="Peng D."/>
            <person name="Wang G."/>
            <person name="Xiao Y."/>
        </authorList>
    </citation>
    <scope>NUCLEOTIDE SEQUENCE [LARGE SCALE GENOMIC DNA]</scope>
    <source>
        <strain evidence="2 3">36-1</strain>
    </source>
</reference>
<sequence>MPAAAVSAARAPVLTLSLPPKATPWRRSSFKGVFDSGPGAAVPPVIGEQAWTGGRAGLRSEPRIPRHADRRPGLDAPQKTNEAASCQHPGARARSRCWHLRHRVVAPRGPAALVCAWVRGWDGHGDGDGMGHGDRDAGTNEGPPAAPPRWTHATRQ</sequence>
<evidence type="ECO:0000313" key="2">
    <source>
        <dbReference type="EMBL" id="PWI76135.1"/>
    </source>
</evidence>
<proteinExistence type="predicted"/>